<gene>
    <name evidence="1" type="ORF">UE46_00990</name>
</gene>
<proteinExistence type="predicted"/>
<keyword evidence="2" id="KW-1185">Reference proteome</keyword>
<evidence type="ECO:0000313" key="2">
    <source>
        <dbReference type="Proteomes" id="UP000223060"/>
    </source>
</evidence>
<dbReference type="KEGG" id="lwi:UE46_00990"/>
<accession>A0A1S7FR11</accession>
<name>A0A1S7FR11_9LIST</name>
<dbReference type="RefSeq" id="WP_051492784.1">
    <property type="nucleotide sequence ID" value="NZ_CP011102.1"/>
</dbReference>
<organism evidence="1 2">
    <name type="scientific">Listeria weihenstephanensis</name>
    <dbReference type="NCBI Taxonomy" id="1006155"/>
    <lineage>
        <taxon>Bacteria</taxon>
        <taxon>Bacillati</taxon>
        <taxon>Bacillota</taxon>
        <taxon>Bacilli</taxon>
        <taxon>Bacillales</taxon>
        <taxon>Listeriaceae</taxon>
        <taxon>Listeria</taxon>
    </lineage>
</organism>
<reference evidence="2" key="1">
    <citation type="submission" date="2015-03" db="EMBL/GenBank/DDBJ databases">
        <authorList>
            <person name="Ferrari E."/>
            <person name="Walter M.C."/>
            <person name="Huptas C."/>
            <person name="Scherer S."/>
            <person name="Mueller-Herbst S."/>
        </authorList>
    </citation>
    <scope>NUCLEOTIDE SEQUENCE [LARGE SCALE GENOMIC DNA]</scope>
    <source>
        <strain evidence="2">LWP01</strain>
    </source>
</reference>
<dbReference type="AlphaFoldDB" id="A0A1S7FR11"/>
<evidence type="ECO:0000313" key="1">
    <source>
        <dbReference type="EMBL" id="AQY49775.1"/>
    </source>
</evidence>
<dbReference type="Proteomes" id="UP000223060">
    <property type="component" value="Chromosome"/>
</dbReference>
<protein>
    <submittedName>
        <fullName evidence="1">Uncharacterized protein</fullName>
    </submittedName>
</protein>
<sequence length="93" mass="11117">MQEIKTAIQSALKNEITHEKLIDIAEELLFTDNTQQSINADLSDRNRTLLEDMSAQWDLYLENTYTIEELQSLEYQKVRLPEEWLKRWYESGH</sequence>
<dbReference type="EMBL" id="CP011102">
    <property type="protein sequence ID" value="AQY49775.1"/>
    <property type="molecule type" value="Genomic_DNA"/>
</dbReference>